<comment type="catalytic activity">
    <reaction evidence="7">
        <text>Endonucleolytic cleavage of RNA, removing 5'-extranucleotides from tRNA precursor.</text>
        <dbReference type="EC" id="3.1.26.5"/>
    </reaction>
</comment>
<evidence type="ECO:0000256" key="8">
    <source>
        <dbReference type="NCBIfam" id="TIGR00188"/>
    </source>
</evidence>
<proteinExistence type="inferred from homology"/>
<sequence length="122" mass="13437">MGRRRSTSLTASPEFERVYRKGSVYRGRLFSVHLLPNTLGSPRLGLSVSKKVGGAVNRNKVRRRLKEIFRSSVMSLPGGADFVISARPPAAEASFEELNDEFLRSLRRLGKSTGTGEARDAS</sequence>
<comment type="similarity">
    <text evidence="7">Belongs to the RnpA family.</text>
</comment>
<evidence type="ECO:0000313" key="9">
    <source>
        <dbReference type="EMBL" id="CAA9458982.1"/>
    </source>
</evidence>
<dbReference type="GO" id="GO:0004526">
    <property type="term" value="F:ribonuclease P activity"/>
    <property type="evidence" value="ECO:0007669"/>
    <property type="project" value="UniProtKB-UniRule"/>
</dbReference>
<dbReference type="InterPro" id="IPR020568">
    <property type="entry name" value="Ribosomal_Su5_D2-typ_SF"/>
</dbReference>
<dbReference type="EC" id="3.1.26.5" evidence="7 8"/>
<gene>
    <name evidence="7" type="primary">rnpA</name>
    <name evidence="9" type="ORF">AVDCRST_MAG14-2157</name>
</gene>
<dbReference type="Pfam" id="PF00825">
    <property type="entry name" value="Ribonuclease_P"/>
    <property type="match status" value="1"/>
</dbReference>
<dbReference type="GO" id="GO:0000049">
    <property type="term" value="F:tRNA binding"/>
    <property type="evidence" value="ECO:0007669"/>
    <property type="project" value="UniProtKB-UniRule"/>
</dbReference>
<dbReference type="GO" id="GO:0042781">
    <property type="term" value="F:3'-tRNA processing endoribonuclease activity"/>
    <property type="evidence" value="ECO:0007669"/>
    <property type="project" value="TreeGrafter"/>
</dbReference>
<evidence type="ECO:0000256" key="6">
    <source>
        <dbReference type="ARBA" id="ARBA00022884"/>
    </source>
</evidence>
<organism evidence="9">
    <name type="scientific">uncultured Rubrobacteraceae bacterium</name>
    <dbReference type="NCBI Taxonomy" id="349277"/>
    <lineage>
        <taxon>Bacteria</taxon>
        <taxon>Bacillati</taxon>
        <taxon>Actinomycetota</taxon>
        <taxon>Rubrobacteria</taxon>
        <taxon>Rubrobacterales</taxon>
        <taxon>Rubrobacteraceae</taxon>
        <taxon>environmental samples</taxon>
    </lineage>
</organism>
<dbReference type="InterPro" id="IPR000100">
    <property type="entry name" value="RNase_P"/>
</dbReference>
<comment type="function">
    <text evidence="1 7">RNaseP catalyzes the removal of the 5'-leader sequence from pre-tRNA to produce the mature 5'-terminus. It can also cleave other RNA substrates such as 4.5S RNA. The protein component plays an auxiliary but essential role in vivo by binding to the 5'-leader sequence and broadening the substrate specificity of the ribozyme.</text>
</comment>
<dbReference type="PANTHER" id="PTHR33992">
    <property type="entry name" value="RIBONUCLEASE P PROTEIN COMPONENT"/>
    <property type="match status" value="1"/>
</dbReference>
<evidence type="ECO:0000256" key="1">
    <source>
        <dbReference type="ARBA" id="ARBA00002663"/>
    </source>
</evidence>
<dbReference type="GO" id="GO:0030677">
    <property type="term" value="C:ribonuclease P complex"/>
    <property type="evidence" value="ECO:0007669"/>
    <property type="project" value="TreeGrafter"/>
</dbReference>
<dbReference type="InterPro" id="IPR020539">
    <property type="entry name" value="RNase_P_CS"/>
</dbReference>
<dbReference type="PANTHER" id="PTHR33992:SF1">
    <property type="entry name" value="RIBONUCLEASE P PROTEIN COMPONENT"/>
    <property type="match status" value="1"/>
</dbReference>
<keyword evidence="3 7" id="KW-0540">Nuclease</keyword>
<evidence type="ECO:0000256" key="7">
    <source>
        <dbReference type="HAMAP-Rule" id="MF_00227"/>
    </source>
</evidence>
<dbReference type="GO" id="GO:0001682">
    <property type="term" value="P:tRNA 5'-leader removal"/>
    <property type="evidence" value="ECO:0007669"/>
    <property type="project" value="UniProtKB-UniRule"/>
</dbReference>
<dbReference type="Gene3D" id="3.30.230.10">
    <property type="match status" value="1"/>
</dbReference>
<name>A0A6J4R6U2_9ACTN</name>
<dbReference type="AlphaFoldDB" id="A0A6J4R6U2"/>
<dbReference type="SUPFAM" id="SSF54211">
    <property type="entry name" value="Ribosomal protein S5 domain 2-like"/>
    <property type="match status" value="1"/>
</dbReference>
<evidence type="ECO:0000256" key="2">
    <source>
        <dbReference type="ARBA" id="ARBA00022694"/>
    </source>
</evidence>
<evidence type="ECO:0000256" key="5">
    <source>
        <dbReference type="ARBA" id="ARBA00022801"/>
    </source>
</evidence>
<evidence type="ECO:0000256" key="4">
    <source>
        <dbReference type="ARBA" id="ARBA00022759"/>
    </source>
</evidence>
<keyword evidence="4 7" id="KW-0255">Endonuclease</keyword>
<accession>A0A6J4R6U2</accession>
<dbReference type="EMBL" id="CADCVG010000086">
    <property type="protein sequence ID" value="CAA9458982.1"/>
    <property type="molecule type" value="Genomic_DNA"/>
</dbReference>
<reference evidence="9" key="1">
    <citation type="submission" date="2020-02" db="EMBL/GenBank/DDBJ databases">
        <authorList>
            <person name="Meier V. D."/>
        </authorList>
    </citation>
    <scope>NUCLEOTIDE SEQUENCE</scope>
    <source>
        <strain evidence="9">AVDCRST_MAG14</strain>
    </source>
</reference>
<protein>
    <recommendedName>
        <fullName evidence="7 8">Ribonuclease P protein component</fullName>
        <shortName evidence="7">RNase P protein</shortName>
        <shortName evidence="7">RNaseP protein</shortName>
        <ecNumber evidence="7 8">3.1.26.5</ecNumber>
    </recommendedName>
    <alternativeName>
        <fullName evidence="7">Protein C5</fullName>
    </alternativeName>
</protein>
<dbReference type="InterPro" id="IPR014721">
    <property type="entry name" value="Ribsml_uS5_D2-typ_fold_subgr"/>
</dbReference>
<dbReference type="HAMAP" id="MF_00227">
    <property type="entry name" value="RNase_P"/>
    <property type="match status" value="1"/>
</dbReference>
<dbReference type="PROSITE" id="PS00648">
    <property type="entry name" value="RIBONUCLEASE_P"/>
    <property type="match status" value="1"/>
</dbReference>
<keyword evidence="6 7" id="KW-0694">RNA-binding</keyword>
<comment type="subunit">
    <text evidence="7">Consists of a catalytic RNA component (M1 or rnpB) and a protein subunit.</text>
</comment>
<keyword evidence="5 7" id="KW-0378">Hydrolase</keyword>
<dbReference type="NCBIfam" id="TIGR00188">
    <property type="entry name" value="rnpA"/>
    <property type="match status" value="1"/>
</dbReference>
<evidence type="ECO:0000256" key="3">
    <source>
        <dbReference type="ARBA" id="ARBA00022722"/>
    </source>
</evidence>
<keyword evidence="2 7" id="KW-0819">tRNA processing</keyword>